<sequence length="712" mass="73106">MTARRARLRVCAVLPKGFVGGAEAWLLSLLDATQRLDVSAVLLEAGPLRGELERRGVPVRVLPVGPRPADLARAAPEVHRVLRRLDPDVVLANGVKAQAAVAVPASVQGVPVVWVKHDYSHDRALARPLGRLATRVVTTGDGVADATGRDDVVLVPPPRPPDPLPRAAAQAELRRRGVPADGAPVLAMLTRLIPYKGVDVAVRALAQPGAAGWRLVVMGSEDPAAPGEARRLRAVARGCGVAGRVHLLGQVPAAGRLLRAVDAVAVLTHPDGRGPGREGAGMAALEAMVAGTPFLALDDGGPVARRAAGGCGVLVGRAEPAAVAAALAGLDAAARERLGARGSALVADHPRAGSCADDLAAVLAEAAGLPGAGTAGGPPLSVVTTVLDEAASVDALLDALLPQLRDDDEVVVVDGGSRDATPSLVRARGRADPRVRLVEDPGAGISRGRNTGVRAARHGTVACTDAGCHPDAGWLDAFRAAAAERRPADLMTGTYRAAHRPGSAVEAAWTAVGYPDPDEARRAGPLVRAYGRAFGRLYDATLPTGRSMAFRRSAWAAAGGFPEHLQTAEDVLFGRAVVAAGGRAVLVRRALVTWQQRESLAATLRMYRSYGRGGGLAGSPLLVGRDAARALAYVAGPLALARGGPAVRTAVVAGAAAYASLPLVRVRRHRLGARAAALVPVVAGLRDLAKAVGCAQGLARRARSRARGADAR</sequence>
<feature type="domain" description="Glycosyltransferase 2-like" evidence="4">
    <location>
        <begin position="381"/>
        <end position="493"/>
    </location>
</feature>
<protein>
    <submittedName>
        <fullName evidence="6">Glycosyltransferase</fullName>
    </submittedName>
</protein>
<accession>A0A3A3Z0Y0</accession>
<dbReference type="PANTHER" id="PTHR43685">
    <property type="entry name" value="GLYCOSYLTRANSFERASE"/>
    <property type="match status" value="1"/>
</dbReference>
<proteinExistence type="predicted"/>
<keyword evidence="1" id="KW-0328">Glycosyltransferase</keyword>
<dbReference type="SUPFAM" id="SSF53756">
    <property type="entry name" value="UDP-Glycosyltransferase/glycogen phosphorylase"/>
    <property type="match status" value="1"/>
</dbReference>
<dbReference type="Gene3D" id="3.90.550.10">
    <property type="entry name" value="Spore Coat Polysaccharide Biosynthesis Protein SpsA, Chain A"/>
    <property type="match status" value="1"/>
</dbReference>
<dbReference type="Proteomes" id="UP000265614">
    <property type="component" value="Unassembled WGS sequence"/>
</dbReference>
<reference evidence="6 7" key="1">
    <citation type="submission" date="2018-09" db="EMBL/GenBank/DDBJ databases">
        <title>YIM 75000 draft genome.</title>
        <authorList>
            <person name="Tang S."/>
            <person name="Feng Y."/>
        </authorList>
    </citation>
    <scope>NUCLEOTIDE SEQUENCE [LARGE SCALE GENOMIC DNA]</scope>
    <source>
        <strain evidence="6 7">YIM 75000</strain>
    </source>
</reference>
<dbReference type="InterPro" id="IPR050834">
    <property type="entry name" value="Glycosyltransf_2"/>
</dbReference>
<evidence type="ECO:0000259" key="5">
    <source>
        <dbReference type="Pfam" id="PF13579"/>
    </source>
</evidence>
<dbReference type="Pfam" id="PF13579">
    <property type="entry name" value="Glyco_trans_4_4"/>
    <property type="match status" value="1"/>
</dbReference>
<evidence type="ECO:0000313" key="6">
    <source>
        <dbReference type="EMBL" id="RJK97909.1"/>
    </source>
</evidence>
<dbReference type="AlphaFoldDB" id="A0A3A3Z0Y0"/>
<feature type="domain" description="Glycosyl transferase family 1" evidence="3">
    <location>
        <begin position="172"/>
        <end position="328"/>
    </location>
</feature>
<evidence type="ECO:0000259" key="4">
    <source>
        <dbReference type="Pfam" id="PF00535"/>
    </source>
</evidence>
<dbReference type="InterPro" id="IPR028098">
    <property type="entry name" value="Glyco_trans_4-like_N"/>
</dbReference>
<feature type="domain" description="Glycosyltransferase subfamily 4-like N-terminal" evidence="5">
    <location>
        <begin position="20"/>
        <end position="135"/>
    </location>
</feature>
<evidence type="ECO:0000313" key="7">
    <source>
        <dbReference type="Proteomes" id="UP000265614"/>
    </source>
</evidence>
<organism evidence="6 7">
    <name type="scientific">Vallicoccus soli</name>
    <dbReference type="NCBI Taxonomy" id="2339232"/>
    <lineage>
        <taxon>Bacteria</taxon>
        <taxon>Bacillati</taxon>
        <taxon>Actinomycetota</taxon>
        <taxon>Actinomycetes</taxon>
        <taxon>Motilibacterales</taxon>
        <taxon>Vallicoccaceae</taxon>
        <taxon>Vallicoccus</taxon>
    </lineage>
</organism>
<evidence type="ECO:0000256" key="1">
    <source>
        <dbReference type="ARBA" id="ARBA00022676"/>
    </source>
</evidence>
<dbReference type="InterPro" id="IPR029044">
    <property type="entry name" value="Nucleotide-diphossugar_trans"/>
</dbReference>
<evidence type="ECO:0000259" key="3">
    <source>
        <dbReference type="Pfam" id="PF00534"/>
    </source>
</evidence>
<evidence type="ECO:0000256" key="2">
    <source>
        <dbReference type="ARBA" id="ARBA00022679"/>
    </source>
</evidence>
<keyword evidence="7" id="KW-1185">Reference proteome</keyword>
<dbReference type="Gene3D" id="3.40.50.2000">
    <property type="entry name" value="Glycogen Phosphorylase B"/>
    <property type="match status" value="2"/>
</dbReference>
<dbReference type="GO" id="GO:0016757">
    <property type="term" value="F:glycosyltransferase activity"/>
    <property type="evidence" value="ECO:0007669"/>
    <property type="project" value="UniProtKB-KW"/>
</dbReference>
<dbReference type="SUPFAM" id="SSF53448">
    <property type="entry name" value="Nucleotide-diphospho-sugar transferases"/>
    <property type="match status" value="1"/>
</dbReference>
<gene>
    <name evidence="6" type="ORF">D5H78_02780</name>
</gene>
<dbReference type="PANTHER" id="PTHR43685:SF3">
    <property type="entry name" value="SLR2126 PROTEIN"/>
    <property type="match status" value="1"/>
</dbReference>
<dbReference type="Pfam" id="PF00535">
    <property type="entry name" value="Glycos_transf_2"/>
    <property type="match status" value="1"/>
</dbReference>
<comment type="caution">
    <text evidence="6">The sequence shown here is derived from an EMBL/GenBank/DDBJ whole genome shotgun (WGS) entry which is preliminary data.</text>
</comment>
<dbReference type="OrthoDB" id="5243838at2"/>
<dbReference type="InterPro" id="IPR001173">
    <property type="entry name" value="Glyco_trans_2-like"/>
</dbReference>
<name>A0A3A3Z0Y0_9ACTN</name>
<dbReference type="EMBL" id="QZEZ01000001">
    <property type="protein sequence ID" value="RJK97909.1"/>
    <property type="molecule type" value="Genomic_DNA"/>
</dbReference>
<dbReference type="Pfam" id="PF00534">
    <property type="entry name" value="Glycos_transf_1"/>
    <property type="match status" value="1"/>
</dbReference>
<keyword evidence="2 6" id="KW-0808">Transferase</keyword>
<dbReference type="InterPro" id="IPR001296">
    <property type="entry name" value="Glyco_trans_1"/>
</dbReference>
<dbReference type="RefSeq" id="WP_119948835.1">
    <property type="nucleotide sequence ID" value="NZ_QZEZ01000001.1"/>
</dbReference>